<evidence type="ECO:0000313" key="1">
    <source>
        <dbReference type="EMBL" id="ORB08281.1"/>
    </source>
</evidence>
<dbReference type="SFLD" id="SFLDG01135">
    <property type="entry name" value="C1.5.6:_HAD__Beta-PGM__Phospha"/>
    <property type="match status" value="1"/>
</dbReference>
<dbReference type="InterPro" id="IPR041492">
    <property type="entry name" value="HAD_2"/>
</dbReference>
<dbReference type="PANTHER" id="PTHR43434:SF16">
    <property type="entry name" value="BLL8046 PROTEIN"/>
    <property type="match status" value="1"/>
</dbReference>
<dbReference type="Gene3D" id="3.40.50.1000">
    <property type="entry name" value="HAD superfamily/HAD-like"/>
    <property type="match status" value="1"/>
</dbReference>
<reference evidence="1 2" key="1">
    <citation type="submission" date="2017-02" db="EMBL/GenBank/DDBJ databases">
        <title>The new phylogeny of genus Mycobacterium.</title>
        <authorList>
            <person name="Tortoli E."/>
            <person name="Trovato A."/>
            <person name="Cirillo D.M."/>
        </authorList>
    </citation>
    <scope>NUCLEOTIDE SEQUENCE [LARGE SCALE GENOMIC DNA]</scope>
    <source>
        <strain evidence="1 2">DSM 44049</strain>
    </source>
</reference>
<dbReference type="Pfam" id="PF13419">
    <property type="entry name" value="HAD_2"/>
    <property type="match status" value="1"/>
</dbReference>
<accession>A0A1E3SCV0</accession>
<dbReference type="GO" id="GO:0005829">
    <property type="term" value="C:cytosol"/>
    <property type="evidence" value="ECO:0007669"/>
    <property type="project" value="TreeGrafter"/>
</dbReference>
<dbReference type="EMBL" id="MVHT01000014">
    <property type="protein sequence ID" value="ORB08281.1"/>
    <property type="molecule type" value="Genomic_DNA"/>
</dbReference>
<keyword evidence="1" id="KW-0378">Hydrolase</keyword>
<dbReference type="SUPFAM" id="SSF56784">
    <property type="entry name" value="HAD-like"/>
    <property type="match status" value="1"/>
</dbReference>
<dbReference type="STRING" id="28445.BHQ20_14990"/>
<dbReference type="PANTHER" id="PTHR43434">
    <property type="entry name" value="PHOSPHOGLYCOLATE PHOSPHATASE"/>
    <property type="match status" value="1"/>
</dbReference>
<sequence>MSRNGEADREAVLSPAVLFDVDGTLVDSNYLHVHAWQRAFAEVGIDVEAWRIHRCIGMDGSRLVKSLSGNASEDQRKRLKDLHSRYYKEAAPLLRPLPGARTLLQRVADLGFKVVLATSAPEDELSLLREVLDSEDLIAAVTSDEDVDTAKPKPDIIEVALRRAEVSAEHAVFVGDAVWDAEACVRAGVTSIGLLSGGVSRDELKTAGAAAIFENAGELAEHLAATPIAHLVTKLTS</sequence>
<keyword evidence="2" id="KW-1185">Reference proteome</keyword>
<name>A0A1E3SCV0_MYCIE</name>
<dbReference type="InterPro" id="IPR023198">
    <property type="entry name" value="PGP-like_dom2"/>
</dbReference>
<dbReference type="InterPro" id="IPR006439">
    <property type="entry name" value="HAD-SF_hydro_IA"/>
</dbReference>
<comment type="caution">
    <text evidence="1">The sequence shown here is derived from an EMBL/GenBank/DDBJ whole genome shotgun (WGS) entry which is preliminary data.</text>
</comment>
<dbReference type="GO" id="GO:0006281">
    <property type="term" value="P:DNA repair"/>
    <property type="evidence" value="ECO:0007669"/>
    <property type="project" value="TreeGrafter"/>
</dbReference>
<proteinExistence type="predicted"/>
<dbReference type="InterPro" id="IPR023214">
    <property type="entry name" value="HAD_sf"/>
</dbReference>
<organism evidence="1 2">
    <name type="scientific">Mycobacterium intermedium</name>
    <dbReference type="NCBI Taxonomy" id="28445"/>
    <lineage>
        <taxon>Bacteria</taxon>
        <taxon>Bacillati</taxon>
        <taxon>Actinomycetota</taxon>
        <taxon>Actinomycetes</taxon>
        <taxon>Mycobacteriales</taxon>
        <taxon>Mycobacteriaceae</taxon>
        <taxon>Mycobacterium</taxon>
        <taxon>Mycobacterium simiae complex</taxon>
    </lineage>
</organism>
<dbReference type="SFLD" id="SFLDG01129">
    <property type="entry name" value="C1.5:_HAD__Beta-PGM__Phosphata"/>
    <property type="match status" value="1"/>
</dbReference>
<dbReference type="InterPro" id="IPR050155">
    <property type="entry name" value="HAD-like_hydrolase_sf"/>
</dbReference>
<evidence type="ECO:0000313" key="2">
    <source>
        <dbReference type="Proteomes" id="UP000192739"/>
    </source>
</evidence>
<gene>
    <name evidence="1" type="ORF">BST27_07805</name>
</gene>
<dbReference type="InterPro" id="IPR036412">
    <property type="entry name" value="HAD-like_sf"/>
</dbReference>
<dbReference type="AlphaFoldDB" id="A0A1E3SCV0"/>
<dbReference type="NCBIfam" id="TIGR01549">
    <property type="entry name" value="HAD-SF-IA-v1"/>
    <property type="match status" value="1"/>
</dbReference>
<dbReference type="Gene3D" id="1.10.150.240">
    <property type="entry name" value="Putative phosphatase, domain 2"/>
    <property type="match status" value="1"/>
</dbReference>
<dbReference type="Proteomes" id="UP000192739">
    <property type="component" value="Unassembled WGS sequence"/>
</dbReference>
<dbReference type="GO" id="GO:0008967">
    <property type="term" value="F:phosphoglycolate phosphatase activity"/>
    <property type="evidence" value="ECO:0007669"/>
    <property type="project" value="TreeGrafter"/>
</dbReference>
<protein>
    <submittedName>
        <fullName evidence="1">HAD family hydrolase</fullName>
    </submittedName>
</protein>
<dbReference type="SFLD" id="SFLDS00003">
    <property type="entry name" value="Haloacid_Dehalogenase"/>
    <property type="match status" value="1"/>
</dbReference>